<name>U2Q0R5_9ACTN</name>
<proteinExistence type="predicted"/>
<comment type="subcellular location">
    <subcellularLocation>
        <location evidence="1">Cell membrane</location>
        <topology evidence="1">Multi-pass membrane protein</topology>
    </subcellularLocation>
</comment>
<evidence type="ECO:0000256" key="4">
    <source>
        <dbReference type="ARBA" id="ARBA00022989"/>
    </source>
</evidence>
<evidence type="ECO:0000256" key="2">
    <source>
        <dbReference type="ARBA" id="ARBA00022475"/>
    </source>
</evidence>
<reference evidence="7" key="1">
    <citation type="submission" date="2013-08" db="EMBL/GenBank/DDBJ databases">
        <authorList>
            <person name="Durkin A.S."/>
            <person name="Haft D.R."/>
            <person name="McCorrison J."/>
            <person name="Torralba M."/>
            <person name="Gillis M."/>
            <person name="Haft D.H."/>
            <person name="Methe B."/>
            <person name="Sutton G."/>
            <person name="Nelson K.E."/>
        </authorList>
    </citation>
    <scope>NUCLEOTIDE SEQUENCE [LARGE SCALE GENOMIC DNA]</scope>
    <source>
        <strain evidence="7">F0233</strain>
    </source>
</reference>
<dbReference type="EMBL" id="ACVN02000317">
    <property type="protein sequence ID" value="ERK49936.1"/>
    <property type="molecule type" value="Genomic_DNA"/>
</dbReference>
<accession>U2Q0R5</accession>
<keyword evidence="8" id="KW-1185">Reference proteome</keyword>
<evidence type="ECO:0000313" key="7">
    <source>
        <dbReference type="EMBL" id="ERK49936.1"/>
    </source>
</evidence>
<dbReference type="RefSeq" id="WP_021798838.1">
    <property type="nucleotide sequence ID" value="NZ_ACVN02000317.1"/>
</dbReference>
<dbReference type="GeneID" id="95359563"/>
<dbReference type="Proteomes" id="UP000017052">
    <property type="component" value="Unassembled WGS sequence"/>
</dbReference>
<keyword evidence="5 6" id="KW-0472">Membrane</keyword>
<feature type="transmembrane region" description="Helical" evidence="6">
    <location>
        <begin position="145"/>
        <end position="166"/>
    </location>
</feature>
<evidence type="ECO:0000256" key="6">
    <source>
        <dbReference type="SAM" id="Phobius"/>
    </source>
</evidence>
<dbReference type="InterPro" id="IPR001123">
    <property type="entry name" value="LeuE-type"/>
</dbReference>
<feature type="transmembrane region" description="Helical" evidence="6">
    <location>
        <begin position="37"/>
        <end position="59"/>
    </location>
</feature>
<dbReference type="GO" id="GO:0005886">
    <property type="term" value="C:plasma membrane"/>
    <property type="evidence" value="ECO:0007669"/>
    <property type="project" value="UniProtKB-SubCell"/>
</dbReference>
<sequence length="206" mass="21641">MDTYLTGLVTGLGLIVAIGAQNAWVLRQGLRRAHLGWVVGVCIASDVVLMSAGTLGIGFVVERAAWVLTALTRAGVVYLCWFAFVSLRAGLRPDDEALRACGEAGPGLGPVVLTTLAMTWLNPHVYLDTMVLIGSLANQHGALRWLFTAGAVSGSACWFCALGFGARALSGPLARPGLWRGLDLVIGVVMVLLALRLALGAGRGMW</sequence>
<evidence type="ECO:0000256" key="5">
    <source>
        <dbReference type="ARBA" id="ARBA00023136"/>
    </source>
</evidence>
<dbReference type="PANTHER" id="PTHR30086">
    <property type="entry name" value="ARGININE EXPORTER PROTEIN ARGO"/>
    <property type="match status" value="1"/>
</dbReference>
<protein>
    <submittedName>
        <fullName evidence="7">L-lysine exporter</fullName>
    </submittedName>
</protein>
<feature type="transmembrane region" description="Helical" evidence="6">
    <location>
        <begin position="178"/>
        <end position="199"/>
    </location>
</feature>
<evidence type="ECO:0000313" key="8">
    <source>
        <dbReference type="Proteomes" id="UP000017052"/>
    </source>
</evidence>
<dbReference type="OrthoDB" id="5638726at2"/>
<dbReference type="Pfam" id="PF01810">
    <property type="entry name" value="LysE"/>
    <property type="match status" value="1"/>
</dbReference>
<feature type="transmembrane region" description="Helical" evidence="6">
    <location>
        <begin position="6"/>
        <end position="25"/>
    </location>
</feature>
<feature type="transmembrane region" description="Helical" evidence="6">
    <location>
        <begin position="65"/>
        <end position="84"/>
    </location>
</feature>
<keyword evidence="4 6" id="KW-1133">Transmembrane helix</keyword>
<organism evidence="7 8">
    <name type="scientific">Propionibacterium acidifaciens F0233</name>
    <dbReference type="NCBI Taxonomy" id="553198"/>
    <lineage>
        <taxon>Bacteria</taxon>
        <taxon>Bacillati</taxon>
        <taxon>Actinomycetota</taxon>
        <taxon>Actinomycetes</taxon>
        <taxon>Propionibacteriales</taxon>
        <taxon>Propionibacteriaceae</taxon>
        <taxon>Propionibacterium</taxon>
    </lineage>
</organism>
<dbReference type="PANTHER" id="PTHR30086:SF20">
    <property type="entry name" value="ARGININE EXPORTER PROTEIN ARGO-RELATED"/>
    <property type="match status" value="1"/>
</dbReference>
<comment type="caution">
    <text evidence="7">The sequence shown here is derived from an EMBL/GenBank/DDBJ whole genome shotgun (WGS) entry which is preliminary data.</text>
</comment>
<keyword evidence="2" id="KW-1003">Cell membrane</keyword>
<evidence type="ECO:0000256" key="1">
    <source>
        <dbReference type="ARBA" id="ARBA00004651"/>
    </source>
</evidence>
<dbReference type="AlphaFoldDB" id="U2Q0R5"/>
<dbReference type="GO" id="GO:0015171">
    <property type="term" value="F:amino acid transmembrane transporter activity"/>
    <property type="evidence" value="ECO:0007669"/>
    <property type="project" value="TreeGrafter"/>
</dbReference>
<evidence type="ECO:0000256" key="3">
    <source>
        <dbReference type="ARBA" id="ARBA00022692"/>
    </source>
</evidence>
<keyword evidence="3 6" id="KW-0812">Transmembrane</keyword>
<gene>
    <name evidence="7" type="primary">lysE</name>
    <name evidence="7" type="ORF">HMPREF0682_2338</name>
</gene>